<evidence type="ECO:0000256" key="5">
    <source>
        <dbReference type="ARBA" id="ARBA00022777"/>
    </source>
</evidence>
<dbReference type="InterPro" id="IPR000719">
    <property type="entry name" value="Prot_kinase_dom"/>
</dbReference>
<feature type="region of interest" description="Disordered" evidence="8">
    <location>
        <begin position="367"/>
        <end position="449"/>
    </location>
</feature>
<dbReference type="PANTHER" id="PTHR43289:SF6">
    <property type="entry name" value="SERINE_THREONINE-PROTEIN KINASE NEKL-3"/>
    <property type="match status" value="1"/>
</dbReference>
<keyword evidence="9" id="KW-0472">Membrane</keyword>
<keyword evidence="12" id="KW-1185">Reference proteome</keyword>
<name>A0A7W7WT97_9PSEU</name>
<keyword evidence="2" id="KW-0723">Serine/threonine-protein kinase</keyword>
<dbReference type="RefSeq" id="WP_184665818.1">
    <property type="nucleotide sequence ID" value="NZ_BAABAI010000004.1"/>
</dbReference>
<dbReference type="Gene3D" id="1.10.510.10">
    <property type="entry name" value="Transferase(Phosphotransferase) domain 1"/>
    <property type="match status" value="1"/>
</dbReference>
<evidence type="ECO:0000256" key="2">
    <source>
        <dbReference type="ARBA" id="ARBA00022527"/>
    </source>
</evidence>
<evidence type="ECO:0000256" key="7">
    <source>
        <dbReference type="PROSITE-ProRule" id="PRU10141"/>
    </source>
</evidence>
<evidence type="ECO:0000256" key="4">
    <source>
        <dbReference type="ARBA" id="ARBA00022741"/>
    </source>
</evidence>
<feature type="binding site" evidence="7">
    <location>
        <position position="41"/>
    </location>
    <ligand>
        <name>ATP</name>
        <dbReference type="ChEBI" id="CHEBI:30616"/>
    </ligand>
</feature>
<dbReference type="InterPro" id="IPR017441">
    <property type="entry name" value="Protein_kinase_ATP_BS"/>
</dbReference>
<dbReference type="InterPro" id="IPR008271">
    <property type="entry name" value="Ser/Thr_kinase_AS"/>
</dbReference>
<keyword evidence="5" id="KW-0418">Kinase</keyword>
<reference evidence="11 12" key="1">
    <citation type="submission" date="2020-08" db="EMBL/GenBank/DDBJ databases">
        <title>Sequencing the genomes of 1000 actinobacteria strains.</title>
        <authorList>
            <person name="Klenk H.-P."/>
        </authorList>
    </citation>
    <scope>NUCLEOTIDE SEQUENCE [LARGE SCALE GENOMIC DNA]</scope>
    <source>
        <strain evidence="11 12">DSM 45084</strain>
    </source>
</reference>
<evidence type="ECO:0000256" key="3">
    <source>
        <dbReference type="ARBA" id="ARBA00022679"/>
    </source>
</evidence>
<dbReference type="AlphaFoldDB" id="A0A7W7WT97"/>
<feature type="domain" description="Protein kinase" evidence="10">
    <location>
        <begin position="12"/>
        <end position="278"/>
    </location>
</feature>
<protein>
    <recommendedName>
        <fullName evidence="1">non-specific serine/threonine protein kinase</fullName>
        <ecNumber evidence="1">2.7.11.1</ecNumber>
    </recommendedName>
</protein>
<evidence type="ECO:0000259" key="10">
    <source>
        <dbReference type="PROSITE" id="PS50011"/>
    </source>
</evidence>
<feature type="compositionally biased region" description="Low complexity" evidence="8">
    <location>
        <begin position="374"/>
        <end position="398"/>
    </location>
</feature>
<evidence type="ECO:0000256" key="8">
    <source>
        <dbReference type="SAM" id="MobiDB-lite"/>
    </source>
</evidence>
<sequence>MSTDGRLIAERYRFLDRIGSGAMGIVWRAQDERLGRIVAIKQLLLQPSLDATEQDEAIQRAMREGRIAAKLHHPNAIAVYDVVEENGAPCLVMEYLPSDSLADTLSEHGPLDDLEVARIGAQAAAALAAAHAAGIVHRDVKPGNVLLADSGLVKITDFGISRASDDVTVTKTGLIAGTPAYLAPEIARGQDPSAASDVFSLGSTLYAAHEGEPPFGLSENTLGVLHAVAAGRINPPSQEGPLTDVLLRLLNYDPADRPTMAQARDLLNAVANGRPPTLTGLRPASTPGVLPLGPATATTVLDSDRTHVVRPNNRTHPRTADALPPVVAPPPRKPSNNLPLVIVAVTLGLLLLITILLVALDVFDTKQKDPATPPATNSSSTAVPTTTTAPVTTVPTTERTVETTEEPTTTTRAVTTTTTPPPTTTSQKPTQTTTVPPASVTTTPVQGNG</sequence>
<accession>A0A7W7WT97</accession>
<proteinExistence type="predicted"/>
<dbReference type="PROSITE" id="PS00107">
    <property type="entry name" value="PROTEIN_KINASE_ATP"/>
    <property type="match status" value="1"/>
</dbReference>
<dbReference type="Proteomes" id="UP000542674">
    <property type="component" value="Unassembled WGS sequence"/>
</dbReference>
<dbReference type="GO" id="GO:0004674">
    <property type="term" value="F:protein serine/threonine kinase activity"/>
    <property type="evidence" value="ECO:0007669"/>
    <property type="project" value="UniProtKB-KW"/>
</dbReference>
<gene>
    <name evidence="11" type="ORF">F4559_000334</name>
</gene>
<dbReference type="Gene3D" id="3.30.200.20">
    <property type="entry name" value="Phosphorylase Kinase, domain 1"/>
    <property type="match status" value="1"/>
</dbReference>
<dbReference type="InterPro" id="IPR011009">
    <property type="entry name" value="Kinase-like_dom_sf"/>
</dbReference>
<feature type="compositionally biased region" description="Low complexity" evidence="8">
    <location>
        <begin position="406"/>
        <end position="449"/>
    </location>
</feature>
<keyword evidence="6 7" id="KW-0067">ATP-binding</keyword>
<dbReference type="Pfam" id="PF00069">
    <property type="entry name" value="Pkinase"/>
    <property type="match status" value="1"/>
</dbReference>
<comment type="caution">
    <text evidence="11">The sequence shown here is derived from an EMBL/GenBank/DDBJ whole genome shotgun (WGS) entry which is preliminary data.</text>
</comment>
<evidence type="ECO:0000256" key="1">
    <source>
        <dbReference type="ARBA" id="ARBA00012513"/>
    </source>
</evidence>
<dbReference type="SMART" id="SM00220">
    <property type="entry name" value="S_TKc"/>
    <property type="match status" value="1"/>
</dbReference>
<dbReference type="GO" id="GO:0005524">
    <property type="term" value="F:ATP binding"/>
    <property type="evidence" value="ECO:0007669"/>
    <property type="project" value="UniProtKB-UniRule"/>
</dbReference>
<dbReference type="EC" id="2.7.11.1" evidence="1"/>
<evidence type="ECO:0000256" key="9">
    <source>
        <dbReference type="SAM" id="Phobius"/>
    </source>
</evidence>
<keyword evidence="9" id="KW-1133">Transmembrane helix</keyword>
<evidence type="ECO:0000313" key="11">
    <source>
        <dbReference type="EMBL" id="MBB4962975.1"/>
    </source>
</evidence>
<dbReference type="SUPFAM" id="SSF56112">
    <property type="entry name" value="Protein kinase-like (PK-like)"/>
    <property type="match status" value="1"/>
</dbReference>
<feature type="transmembrane region" description="Helical" evidence="9">
    <location>
        <begin position="338"/>
        <end position="360"/>
    </location>
</feature>
<dbReference type="PANTHER" id="PTHR43289">
    <property type="entry name" value="MITOGEN-ACTIVATED PROTEIN KINASE KINASE KINASE 20-RELATED"/>
    <property type="match status" value="1"/>
</dbReference>
<evidence type="ECO:0000256" key="6">
    <source>
        <dbReference type="ARBA" id="ARBA00022840"/>
    </source>
</evidence>
<organism evidence="11 12">
    <name type="scientific">Saccharothrix violaceirubra</name>
    <dbReference type="NCBI Taxonomy" id="413306"/>
    <lineage>
        <taxon>Bacteria</taxon>
        <taxon>Bacillati</taxon>
        <taxon>Actinomycetota</taxon>
        <taxon>Actinomycetes</taxon>
        <taxon>Pseudonocardiales</taxon>
        <taxon>Pseudonocardiaceae</taxon>
        <taxon>Saccharothrix</taxon>
    </lineage>
</organism>
<dbReference type="EMBL" id="JACHJS010000001">
    <property type="protein sequence ID" value="MBB4962975.1"/>
    <property type="molecule type" value="Genomic_DNA"/>
</dbReference>
<dbReference type="PROSITE" id="PS50011">
    <property type="entry name" value="PROTEIN_KINASE_DOM"/>
    <property type="match status" value="1"/>
</dbReference>
<keyword evidence="4 7" id="KW-0547">Nucleotide-binding</keyword>
<dbReference type="CDD" id="cd14014">
    <property type="entry name" value="STKc_PknB_like"/>
    <property type="match status" value="1"/>
</dbReference>
<evidence type="ECO:0000313" key="12">
    <source>
        <dbReference type="Proteomes" id="UP000542674"/>
    </source>
</evidence>
<keyword evidence="3" id="KW-0808">Transferase</keyword>
<dbReference type="PROSITE" id="PS00108">
    <property type="entry name" value="PROTEIN_KINASE_ST"/>
    <property type="match status" value="1"/>
</dbReference>
<keyword evidence="9" id="KW-0812">Transmembrane</keyword>